<comment type="caution">
    <text evidence="4">The sequence shown here is derived from an EMBL/GenBank/DDBJ whole genome shotgun (WGS) entry which is preliminary data.</text>
</comment>
<dbReference type="InterPro" id="IPR003018">
    <property type="entry name" value="GAF"/>
</dbReference>
<accession>A0ABN1XQX1</accession>
<dbReference type="SMART" id="SM01012">
    <property type="entry name" value="ANTAR"/>
    <property type="match status" value="1"/>
</dbReference>
<dbReference type="SUPFAM" id="SSF55781">
    <property type="entry name" value="GAF domain-like"/>
    <property type="match status" value="1"/>
</dbReference>
<dbReference type="Proteomes" id="UP001501414">
    <property type="component" value="Unassembled WGS sequence"/>
</dbReference>
<dbReference type="Gene3D" id="1.10.10.10">
    <property type="entry name" value="Winged helix-like DNA-binding domain superfamily/Winged helix DNA-binding domain"/>
    <property type="match status" value="1"/>
</dbReference>
<keyword evidence="1" id="KW-0805">Transcription regulation</keyword>
<dbReference type="Pfam" id="PF13185">
    <property type="entry name" value="GAF_2"/>
    <property type="match status" value="1"/>
</dbReference>
<dbReference type="Pfam" id="PF03861">
    <property type="entry name" value="ANTAR"/>
    <property type="match status" value="1"/>
</dbReference>
<dbReference type="InterPro" id="IPR005561">
    <property type="entry name" value="ANTAR"/>
</dbReference>
<dbReference type="InterPro" id="IPR029016">
    <property type="entry name" value="GAF-like_dom_sf"/>
</dbReference>
<sequence length="235" mass="23631">MEDSSALDVAAATLALATTDARDPAPALGRLAETAHLLLGVTAGAALISEGAVHGVASAGPDGPCGAVPAAFGQGPGGEAARSGRPVLCADLTRERLRWLAFVAKAVTAGVTGAWALPIRSGSGTTVGALLLLGGRDTVPDLRAADLLAGATGGAIGYAAELDRIDLERRQLQDALRSRIPIEQAKGVLSAQTGLGIDDAFGLLRAHARRGGHSLSEVAAAVVDRRIGPAEFTPE</sequence>
<keyword evidence="2" id="KW-0804">Transcription</keyword>
<dbReference type="InterPro" id="IPR036388">
    <property type="entry name" value="WH-like_DNA-bd_sf"/>
</dbReference>
<dbReference type="PROSITE" id="PS50921">
    <property type="entry name" value="ANTAR"/>
    <property type="match status" value="1"/>
</dbReference>
<dbReference type="EMBL" id="BAAAJK010000005">
    <property type="protein sequence ID" value="GAA1383553.1"/>
    <property type="molecule type" value="Genomic_DNA"/>
</dbReference>
<name>A0ABN1XQX1_9PSEU</name>
<reference evidence="4 5" key="1">
    <citation type="journal article" date="2019" name="Int. J. Syst. Evol. Microbiol.">
        <title>The Global Catalogue of Microorganisms (GCM) 10K type strain sequencing project: providing services to taxonomists for standard genome sequencing and annotation.</title>
        <authorList>
            <consortium name="The Broad Institute Genomics Platform"/>
            <consortium name="The Broad Institute Genome Sequencing Center for Infectious Disease"/>
            <person name="Wu L."/>
            <person name="Ma J."/>
        </authorList>
    </citation>
    <scope>NUCLEOTIDE SEQUENCE [LARGE SCALE GENOMIC DNA]</scope>
    <source>
        <strain evidence="4 5">JCM 11896</strain>
    </source>
</reference>
<dbReference type="RefSeq" id="WP_344019419.1">
    <property type="nucleotide sequence ID" value="NZ_BAAAJK010000005.1"/>
</dbReference>
<dbReference type="Gene3D" id="3.30.450.40">
    <property type="match status" value="1"/>
</dbReference>
<organism evidence="4 5">
    <name type="scientific">Pseudonocardia kongjuensis</name>
    <dbReference type="NCBI Taxonomy" id="102227"/>
    <lineage>
        <taxon>Bacteria</taxon>
        <taxon>Bacillati</taxon>
        <taxon>Actinomycetota</taxon>
        <taxon>Actinomycetes</taxon>
        <taxon>Pseudonocardiales</taxon>
        <taxon>Pseudonocardiaceae</taxon>
        <taxon>Pseudonocardia</taxon>
    </lineage>
</organism>
<evidence type="ECO:0000259" key="3">
    <source>
        <dbReference type="PROSITE" id="PS50921"/>
    </source>
</evidence>
<feature type="domain" description="ANTAR" evidence="3">
    <location>
        <begin position="162"/>
        <end position="223"/>
    </location>
</feature>
<evidence type="ECO:0000313" key="5">
    <source>
        <dbReference type="Proteomes" id="UP001501414"/>
    </source>
</evidence>
<evidence type="ECO:0000313" key="4">
    <source>
        <dbReference type="EMBL" id="GAA1383553.1"/>
    </source>
</evidence>
<evidence type="ECO:0000256" key="2">
    <source>
        <dbReference type="ARBA" id="ARBA00023163"/>
    </source>
</evidence>
<evidence type="ECO:0000256" key="1">
    <source>
        <dbReference type="ARBA" id="ARBA00023015"/>
    </source>
</evidence>
<keyword evidence="5" id="KW-1185">Reference proteome</keyword>
<protein>
    <recommendedName>
        <fullName evidence="3">ANTAR domain-containing protein</fullName>
    </recommendedName>
</protein>
<proteinExistence type="predicted"/>
<gene>
    <name evidence="4" type="ORF">GCM10009613_13110</name>
</gene>